<dbReference type="InterPro" id="IPR000182">
    <property type="entry name" value="GNAT_dom"/>
</dbReference>
<comment type="caution">
    <text evidence="2">The sequence shown here is derived from an EMBL/GenBank/DDBJ whole genome shotgun (WGS) entry which is preliminary data.</text>
</comment>
<dbReference type="Pfam" id="PF13673">
    <property type="entry name" value="Acetyltransf_10"/>
    <property type="match status" value="1"/>
</dbReference>
<dbReference type="RefSeq" id="WP_264140119.1">
    <property type="nucleotide sequence ID" value="NZ_JAOYOD010000001.1"/>
</dbReference>
<keyword evidence="3" id="KW-1185">Reference proteome</keyword>
<dbReference type="PANTHER" id="PTHR43233">
    <property type="entry name" value="FAMILY N-ACETYLTRANSFERASE, PUTATIVE (AFU_ORTHOLOGUE AFUA_6G03350)-RELATED"/>
    <property type="match status" value="1"/>
</dbReference>
<evidence type="ECO:0000259" key="1">
    <source>
        <dbReference type="PROSITE" id="PS51186"/>
    </source>
</evidence>
<evidence type="ECO:0000313" key="3">
    <source>
        <dbReference type="Proteomes" id="UP001300692"/>
    </source>
</evidence>
<feature type="domain" description="N-acetyltransferase" evidence="1">
    <location>
        <begin position="3"/>
        <end position="135"/>
    </location>
</feature>
<reference evidence="2 3" key="1">
    <citation type="submission" date="2022-10" db="EMBL/GenBank/DDBJ databases">
        <title>Comparative genomics and taxonomic characterization of three novel marine species of genus Reichenbachiella exhibiting antioxidant and polysaccharide degradation activities.</title>
        <authorList>
            <person name="Muhammad N."/>
            <person name="Lee Y.-J."/>
            <person name="Ko J."/>
            <person name="Kim S.-G."/>
        </authorList>
    </citation>
    <scope>NUCLEOTIDE SEQUENCE [LARGE SCALE GENOMIC DNA]</scope>
    <source>
        <strain evidence="2 3">ABR2-5</strain>
    </source>
</reference>
<dbReference type="EMBL" id="JAOYOD010000001">
    <property type="protein sequence ID" value="MCV9389197.1"/>
    <property type="molecule type" value="Genomic_DNA"/>
</dbReference>
<dbReference type="InterPro" id="IPR053144">
    <property type="entry name" value="Acetyltransferase_Butenolide"/>
</dbReference>
<dbReference type="CDD" id="cd04301">
    <property type="entry name" value="NAT_SF"/>
    <property type="match status" value="1"/>
</dbReference>
<proteinExistence type="predicted"/>
<accession>A0ABT3CZZ0</accession>
<dbReference type="PANTHER" id="PTHR43233:SF1">
    <property type="entry name" value="FAMILY N-ACETYLTRANSFERASE, PUTATIVE (AFU_ORTHOLOGUE AFUA_6G03350)-RELATED"/>
    <property type="match status" value="1"/>
</dbReference>
<protein>
    <submittedName>
        <fullName evidence="2">GNAT family N-acetyltransferase</fullName>
    </submittedName>
</protein>
<sequence length="135" mass="15398">MDIRISEDRNINKDSIVDLYRANGWSAADKPDLLYKALMNSHALVSAWADDRLVGIGNAISDGYLMVYYPHLLVHPDYQGQGIGQQIMDKMQEHYADFHMQMLTADGKAIDFYKKVGFERAGQTEPMWIYQGGEH</sequence>
<dbReference type="PROSITE" id="PS51186">
    <property type="entry name" value="GNAT"/>
    <property type="match status" value="1"/>
</dbReference>
<organism evidence="2 3">
    <name type="scientific">Reichenbachiella ulvae</name>
    <dbReference type="NCBI Taxonomy" id="2980104"/>
    <lineage>
        <taxon>Bacteria</taxon>
        <taxon>Pseudomonadati</taxon>
        <taxon>Bacteroidota</taxon>
        <taxon>Cytophagia</taxon>
        <taxon>Cytophagales</taxon>
        <taxon>Reichenbachiellaceae</taxon>
        <taxon>Reichenbachiella</taxon>
    </lineage>
</organism>
<gene>
    <name evidence="2" type="ORF">N7U62_21205</name>
</gene>
<evidence type="ECO:0000313" key="2">
    <source>
        <dbReference type="EMBL" id="MCV9389197.1"/>
    </source>
</evidence>
<dbReference type="Proteomes" id="UP001300692">
    <property type="component" value="Unassembled WGS sequence"/>
</dbReference>
<dbReference type="Gene3D" id="3.40.630.30">
    <property type="match status" value="1"/>
</dbReference>
<dbReference type="SUPFAM" id="SSF55729">
    <property type="entry name" value="Acyl-CoA N-acyltransferases (Nat)"/>
    <property type="match status" value="1"/>
</dbReference>
<name>A0ABT3CZZ0_9BACT</name>
<dbReference type="InterPro" id="IPR016181">
    <property type="entry name" value="Acyl_CoA_acyltransferase"/>
</dbReference>